<dbReference type="InterPro" id="IPR036837">
    <property type="entry name" value="Cation_efflux_CTD_sf"/>
</dbReference>
<dbReference type="Gene3D" id="3.30.70.1350">
    <property type="entry name" value="Cation efflux protein, cytoplasmic domain"/>
    <property type="match status" value="1"/>
</dbReference>
<feature type="transmembrane region" description="Helical" evidence="7">
    <location>
        <begin position="100"/>
        <end position="118"/>
    </location>
</feature>
<proteinExistence type="inferred from homology"/>
<dbReference type="FunFam" id="1.20.1510.10:FF:000006">
    <property type="entry name" value="Divalent cation efflux transporter"/>
    <property type="match status" value="1"/>
</dbReference>
<comment type="similarity">
    <text evidence="2">Belongs to the cation diffusion facilitator (CDF) transporter (TC 2.A.4) family.</text>
</comment>
<organism evidence="10">
    <name type="scientific">uncultured Phycisphaerae bacterium</name>
    <dbReference type="NCBI Taxonomy" id="904963"/>
    <lineage>
        <taxon>Bacteria</taxon>
        <taxon>Pseudomonadati</taxon>
        <taxon>Planctomycetota</taxon>
        <taxon>Phycisphaerae</taxon>
        <taxon>environmental samples</taxon>
    </lineage>
</organism>
<dbReference type="InterPro" id="IPR058533">
    <property type="entry name" value="Cation_efflux_TM"/>
</dbReference>
<evidence type="ECO:0000259" key="8">
    <source>
        <dbReference type="Pfam" id="PF01545"/>
    </source>
</evidence>
<keyword evidence="3" id="KW-0813">Transport</keyword>
<feature type="transmembrane region" description="Helical" evidence="7">
    <location>
        <begin position="32"/>
        <end position="52"/>
    </location>
</feature>
<evidence type="ECO:0000259" key="9">
    <source>
        <dbReference type="Pfam" id="PF16916"/>
    </source>
</evidence>
<evidence type="ECO:0000256" key="5">
    <source>
        <dbReference type="ARBA" id="ARBA00022989"/>
    </source>
</evidence>
<name>A0A6J4QEL5_9BACT</name>
<dbReference type="EMBL" id="CADCUQ010001005">
    <property type="protein sequence ID" value="CAA9442704.1"/>
    <property type="molecule type" value="Genomic_DNA"/>
</dbReference>
<dbReference type="NCBIfam" id="TIGR01297">
    <property type="entry name" value="CDF"/>
    <property type="match status" value="1"/>
</dbReference>
<dbReference type="GO" id="GO:0016020">
    <property type="term" value="C:membrane"/>
    <property type="evidence" value="ECO:0007669"/>
    <property type="project" value="UniProtKB-SubCell"/>
</dbReference>
<dbReference type="AlphaFoldDB" id="A0A6J4QEL5"/>
<dbReference type="SUPFAM" id="SSF161111">
    <property type="entry name" value="Cation efflux protein transmembrane domain-like"/>
    <property type="match status" value="1"/>
</dbReference>
<dbReference type="InterPro" id="IPR002524">
    <property type="entry name" value="Cation_efflux"/>
</dbReference>
<dbReference type="InterPro" id="IPR050291">
    <property type="entry name" value="CDF_Transporter"/>
</dbReference>
<accession>A0A6J4QEL5</accession>
<protein>
    <submittedName>
        <fullName evidence="10">Cobalt-zinc-cadmium resistance protein</fullName>
    </submittedName>
</protein>
<feature type="domain" description="Cation efflux protein cytoplasmic" evidence="9">
    <location>
        <begin position="231"/>
        <end position="308"/>
    </location>
</feature>
<comment type="subcellular location">
    <subcellularLocation>
        <location evidence="1">Membrane</location>
        <topology evidence="1">Multi-pass membrane protein</topology>
    </subcellularLocation>
</comment>
<dbReference type="Gene3D" id="1.20.1510.10">
    <property type="entry name" value="Cation efflux protein transmembrane domain"/>
    <property type="match status" value="1"/>
</dbReference>
<dbReference type="SUPFAM" id="SSF160240">
    <property type="entry name" value="Cation efflux protein cytoplasmic domain-like"/>
    <property type="match status" value="1"/>
</dbReference>
<dbReference type="InterPro" id="IPR027469">
    <property type="entry name" value="Cation_efflux_TMD_sf"/>
</dbReference>
<evidence type="ECO:0000256" key="4">
    <source>
        <dbReference type="ARBA" id="ARBA00022692"/>
    </source>
</evidence>
<keyword evidence="5 7" id="KW-1133">Transmembrane helix</keyword>
<feature type="transmembrane region" description="Helical" evidence="7">
    <location>
        <begin position="130"/>
        <end position="150"/>
    </location>
</feature>
<dbReference type="Pfam" id="PF01545">
    <property type="entry name" value="Cation_efflux"/>
    <property type="match status" value="1"/>
</dbReference>
<evidence type="ECO:0000256" key="7">
    <source>
        <dbReference type="SAM" id="Phobius"/>
    </source>
</evidence>
<evidence type="ECO:0000256" key="3">
    <source>
        <dbReference type="ARBA" id="ARBA00022448"/>
    </source>
</evidence>
<feature type="transmembrane region" description="Helical" evidence="7">
    <location>
        <begin position="202"/>
        <end position="219"/>
    </location>
</feature>
<dbReference type="Pfam" id="PF16916">
    <property type="entry name" value="ZT_dimer"/>
    <property type="match status" value="1"/>
</dbReference>
<evidence type="ECO:0000256" key="1">
    <source>
        <dbReference type="ARBA" id="ARBA00004141"/>
    </source>
</evidence>
<dbReference type="PANTHER" id="PTHR43840">
    <property type="entry name" value="MITOCHONDRIAL METAL TRANSPORTER 1-RELATED"/>
    <property type="match status" value="1"/>
</dbReference>
<dbReference type="PANTHER" id="PTHR43840:SF15">
    <property type="entry name" value="MITOCHONDRIAL METAL TRANSPORTER 1-RELATED"/>
    <property type="match status" value="1"/>
</dbReference>
<feature type="transmembrane region" description="Helical" evidence="7">
    <location>
        <begin position="176"/>
        <end position="196"/>
    </location>
</feature>
<keyword evidence="6 7" id="KW-0472">Membrane</keyword>
<sequence length="324" mass="34260">MDVSRRAGIRSRPMTDGVPAIRHPAHEGMRSVLIGVVANALLAIAKGLAGFFGNSYALIADAIESAFDIFTSILVWFGLRYASRPPDENHPYGHGKAEPLVACVVSMTLMAAAFLIGVESVREIQRPHHAPAPFTLVVLVVVVVAKELLFRSVARTGEEMGSTAVKTDAWHHRSDAITSGAAFIGISIALVGGPGYESADDFAALLAAGVIAFNAVHLLRPALAELLDAAPPKELADDVRRAAAGVGGVLGLDKCVVRKVGLDLYVDLHVRVHGQLTVHDGHRIAHDVKDAIQADNARVRDVIIHVEPATAAEEAGGGDPFIME</sequence>
<feature type="domain" description="Cation efflux protein transmembrane" evidence="8">
    <location>
        <begin position="32"/>
        <end position="227"/>
    </location>
</feature>
<evidence type="ECO:0000313" key="10">
    <source>
        <dbReference type="EMBL" id="CAA9442704.1"/>
    </source>
</evidence>
<gene>
    <name evidence="10" type="ORF">AVDCRST_MAG64-4335</name>
</gene>
<evidence type="ECO:0000256" key="2">
    <source>
        <dbReference type="ARBA" id="ARBA00008114"/>
    </source>
</evidence>
<feature type="transmembrane region" description="Helical" evidence="7">
    <location>
        <begin position="58"/>
        <end position="79"/>
    </location>
</feature>
<dbReference type="InterPro" id="IPR027470">
    <property type="entry name" value="Cation_efflux_CTD"/>
</dbReference>
<dbReference type="GO" id="GO:0008324">
    <property type="term" value="F:monoatomic cation transmembrane transporter activity"/>
    <property type="evidence" value="ECO:0007669"/>
    <property type="project" value="InterPro"/>
</dbReference>
<evidence type="ECO:0000256" key="6">
    <source>
        <dbReference type="ARBA" id="ARBA00023136"/>
    </source>
</evidence>
<keyword evidence="4 7" id="KW-0812">Transmembrane</keyword>
<reference evidence="10" key="1">
    <citation type="submission" date="2020-02" db="EMBL/GenBank/DDBJ databases">
        <authorList>
            <person name="Meier V. D."/>
        </authorList>
    </citation>
    <scope>NUCLEOTIDE SEQUENCE</scope>
    <source>
        <strain evidence="10">AVDCRST_MAG64</strain>
    </source>
</reference>